<feature type="transmembrane region" description="Helical" evidence="1">
    <location>
        <begin position="12"/>
        <end position="34"/>
    </location>
</feature>
<comment type="caution">
    <text evidence="2">The sequence shown here is derived from an EMBL/GenBank/DDBJ whole genome shotgun (WGS) entry which is preliminary data.</text>
</comment>
<keyword evidence="1" id="KW-1133">Transmembrane helix</keyword>
<accession>A0AA43GVC7</accession>
<proteinExistence type="predicted"/>
<dbReference type="EMBL" id="JANQDL010000006">
    <property type="protein sequence ID" value="MDH6062304.1"/>
    <property type="molecule type" value="Genomic_DNA"/>
</dbReference>
<dbReference type="AlphaFoldDB" id="A0AA43GVC7"/>
<dbReference type="RefSeq" id="WP_280652152.1">
    <property type="nucleotide sequence ID" value="NZ_JANQDL010000006.1"/>
</dbReference>
<evidence type="ECO:0000313" key="2">
    <source>
        <dbReference type="EMBL" id="MDH6062304.1"/>
    </source>
</evidence>
<gene>
    <name evidence="2" type="ORF">NWP23_00530</name>
</gene>
<protein>
    <submittedName>
        <fullName evidence="2">Uncharacterized protein</fullName>
    </submittedName>
</protein>
<name>A0AA43GVC7_9CYAN</name>
<keyword evidence="1" id="KW-0812">Transmembrane</keyword>
<evidence type="ECO:0000256" key="1">
    <source>
        <dbReference type="SAM" id="Phobius"/>
    </source>
</evidence>
<organism evidence="2 3">
    <name type="scientific">Umezakia ovalisporum FSS-62</name>
    <dbReference type="NCBI Taxonomy" id="2971776"/>
    <lineage>
        <taxon>Bacteria</taxon>
        <taxon>Bacillati</taxon>
        <taxon>Cyanobacteriota</taxon>
        <taxon>Cyanophyceae</taxon>
        <taxon>Nostocales</taxon>
        <taxon>Nodulariaceae</taxon>
        <taxon>Umezakia</taxon>
    </lineage>
</organism>
<keyword evidence="1" id="KW-0472">Membrane</keyword>
<reference evidence="2 3" key="1">
    <citation type="journal article" date="2023" name="J. Phycol.">
        <title>Chrysosporum ovalisporum is synonymous with the true-branching cyanobacterium Umezakia natans (Nostocales/Aphanizomenonaceae).</title>
        <authorList>
            <person name="McGregor G.B."/>
            <person name="Sendall B.C."/>
            <person name="Niiyama Y."/>
            <person name="Tuji A."/>
            <person name="Willis A."/>
        </authorList>
    </citation>
    <scope>NUCLEOTIDE SEQUENCE [LARGE SCALE GENOMIC DNA]</scope>
    <source>
        <strain evidence="2 3">FSS-62</strain>
    </source>
</reference>
<dbReference type="Proteomes" id="UP001159370">
    <property type="component" value="Unassembled WGS sequence"/>
</dbReference>
<sequence length="62" mass="6799">MPAENRLSNRFLGHGSALSIILTIVETIAIALLIKFGGAKEYKMGSEKNSFLNHHQSSTQVQ</sequence>
<dbReference type="GeneID" id="83686378"/>
<evidence type="ECO:0000313" key="3">
    <source>
        <dbReference type="Proteomes" id="UP001159370"/>
    </source>
</evidence>